<gene>
    <name evidence="1" type="ORF">SAMN06265374_1753</name>
</gene>
<dbReference type="Proteomes" id="UP001157914">
    <property type="component" value="Unassembled WGS sequence"/>
</dbReference>
<protein>
    <recommendedName>
        <fullName evidence="3">DUF1289 domain-containing protein</fullName>
    </recommendedName>
</protein>
<evidence type="ECO:0000313" key="2">
    <source>
        <dbReference type="Proteomes" id="UP001157914"/>
    </source>
</evidence>
<name>A0ABY1NVA3_9HYPH</name>
<dbReference type="PANTHER" id="PTHR35175:SF2">
    <property type="entry name" value="DUF1289 DOMAIN-CONTAINING PROTEIN"/>
    <property type="match status" value="1"/>
</dbReference>
<evidence type="ECO:0000313" key="1">
    <source>
        <dbReference type="EMBL" id="SMP16829.1"/>
    </source>
</evidence>
<keyword evidence="2" id="KW-1185">Reference proteome</keyword>
<dbReference type="Pfam" id="PF06945">
    <property type="entry name" value="DUF1289"/>
    <property type="match status" value="1"/>
</dbReference>
<dbReference type="EMBL" id="FXTT01000002">
    <property type="protein sequence ID" value="SMP16829.1"/>
    <property type="molecule type" value="Genomic_DNA"/>
</dbReference>
<dbReference type="PANTHER" id="PTHR35175">
    <property type="entry name" value="DUF1289 DOMAIN-CONTAINING PROTEIN"/>
    <property type="match status" value="1"/>
</dbReference>
<dbReference type="InterPro" id="IPR010710">
    <property type="entry name" value="DUF1289"/>
</dbReference>
<comment type="caution">
    <text evidence="1">The sequence shown here is derived from an EMBL/GenBank/DDBJ whole genome shotgun (WGS) entry which is preliminary data.</text>
</comment>
<accession>A0ABY1NVA3</accession>
<proteinExistence type="predicted"/>
<reference evidence="1 2" key="1">
    <citation type="submission" date="2017-05" db="EMBL/GenBank/DDBJ databases">
        <authorList>
            <person name="Varghese N."/>
            <person name="Submissions S."/>
        </authorList>
    </citation>
    <scope>NUCLEOTIDE SEQUENCE [LARGE SCALE GENOMIC DNA]</scope>
    <source>
        <strain evidence="1 2">DSM 15949</strain>
    </source>
</reference>
<sequence length="60" mass="6881">MESPCIKICKIDDTRGICTGCFRTLDEIVRWARYTDADRRRIMSELDGRRTDLASAEAAQ</sequence>
<dbReference type="RefSeq" id="WP_155194852.1">
    <property type="nucleotide sequence ID" value="NZ_BAAAEA010000003.1"/>
</dbReference>
<evidence type="ECO:0008006" key="3">
    <source>
        <dbReference type="Google" id="ProtNLM"/>
    </source>
</evidence>
<organism evidence="1 2">
    <name type="scientific">Roseibium denhamense</name>
    <dbReference type="NCBI Taxonomy" id="76305"/>
    <lineage>
        <taxon>Bacteria</taxon>
        <taxon>Pseudomonadati</taxon>
        <taxon>Pseudomonadota</taxon>
        <taxon>Alphaproteobacteria</taxon>
        <taxon>Hyphomicrobiales</taxon>
        <taxon>Stappiaceae</taxon>
        <taxon>Roseibium</taxon>
    </lineage>
</organism>